<dbReference type="KEGG" id="rjg:CCGE525_34785"/>
<keyword evidence="1" id="KW-0614">Plasmid</keyword>
<sequence length="71" mass="7791">MHMGKIGHSVGTSQVNQIVHAVFRVDIGQVLPKRLSAFSLPRKNFPIANAPGDAALQTPRDVYIFLIGHWA</sequence>
<evidence type="ECO:0000313" key="2">
    <source>
        <dbReference type="Proteomes" id="UP000282195"/>
    </source>
</evidence>
<name>A0A387FZ93_9HYPH</name>
<proteinExistence type="predicted"/>
<evidence type="ECO:0000313" key="1">
    <source>
        <dbReference type="EMBL" id="AYG63989.1"/>
    </source>
</evidence>
<dbReference type="Proteomes" id="UP000282195">
    <property type="component" value="Plasmid pRCCGE525b"/>
</dbReference>
<reference evidence="1 2" key="1">
    <citation type="submission" date="2018-10" db="EMBL/GenBank/DDBJ databases">
        <title>Rhizobium etli, R. leguminosarum and a new Rhizobium genospecies from Phaseolus dumosus.</title>
        <authorList>
            <person name="Ramirez-Puebla S.T."/>
            <person name="Rogel-Hernandez M.A."/>
            <person name="Guerrero G."/>
            <person name="Ormeno-Orrillo E."/>
            <person name="Martinez-Romero J.C."/>
            <person name="Negrete-Yankelevich S."/>
            <person name="Martinez-Romero E."/>
        </authorList>
    </citation>
    <scope>NUCLEOTIDE SEQUENCE [LARGE SCALE GENOMIC DNA]</scope>
    <source>
        <strain evidence="1 2">CCGE525</strain>
        <plasmid evidence="2">prccge525b</plasmid>
    </source>
</reference>
<dbReference type="EMBL" id="CP032696">
    <property type="protein sequence ID" value="AYG63989.1"/>
    <property type="molecule type" value="Genomic_DNA"/>
</dbReference>
<keyword evidence="2" id="KW-1185">Reference proteome</keyword>
<accession>A0A387FZ93</accession>
<gene>
    <name evidence="1" type="ORF">CCGE525_34785</name>
</gene>
<geneLocation type="plasmid" evidence="2">
    <name>prccge525b</name>
</geneLocation>
<dbReference type="AlphaFoldDB" id="A0A387FZ93"/>
<organism evidence="1 2">
    <name type="scientific">Rhizobium jaguaris</name>
    <dbReference type="NCBI Taxonomy" id="1312183"/>
    <lineage>
        <taxon>Bacteria</taxon>
        <taxon>Pseudomonadati</taxon>
        <taxon>Pseudomonadota</taxon>
        <taxon>Alphaproteobacteria</taxon>
        <taxon>Hyphomicrobiales</taxon>
        <taxon>Rhizobiaceae</taxon>
        <taxon>Rhizobium/Agrobacterium group</taxon>
        <taxon>Rhizobium</taxon>
    </lineage>
</organism>
<protein>
    <submittedName>
        <fullName evidence="1">Uncharacterized protein</fullName>
    </submittedName>
</protein>